<dbReference type="Pfam" id="PF00347">
    <property type="entry name" value="Ribosomal_L6"/>
    <property type="match status" value="1"/>
</dbReference>
<dbReference type="PRINTS" id="PR00059">
    <property type="entry name" value="RIBOSOMALL6"/>
</dbReference>
<keyword evidence="2 4" id="KW-0689">Ribosomal protein</keyword>
<evidence type="ECO:0000256" key="1">
    <source>
        <dbReference type="ARBA" id="ARBA00009356"/>
    </source>
</evidence>
<dbReference type="AlphaFoldDB" id="A0A9W8AZ24"/>
<reference evidence="6" key="1">
    <citation type="submission" date="2022-07" db="EMBL/GenBank/DDBJ databases">
        <title>Phylogenomic reconstructions and comparative analyses of Kickxellomycotina fungi.</title>
        <authorList>
            <person name="Reynolds N.K."/>
            <person name="Stajich J.E."/>
            <person name="Barry K."/>
            <person name="Grigoriev I.V."/>
            <person name="Crous P."/>
            <person name="Smith M.E."/>
        </authorList>
    </citation>
    <scope>NUCLEOTIDE SEQUENCE</scope>
    <source>
        <strain evidence="6">RSA 567</strain>
    </source>
</reference>
<feature type="domain" description="Large ribosomal subunit protein uL6 alpha-beta" evidence="5">
    <location>
        <begin position="160"/>
        <end position="239"/>
    </location>
</feature>
<evidence type="ECO:0000313" key="6">
    <source>
        <dbReference type="EMBL" id="KAJ1975326.1"/>
    </source>
</evidence>
<evidence type="ECO:0000256" key="3">
    <source>
        <dbReference type="ARBA" id="ARBA00023274"/>
    </source>
</evidence>
<dbReference type="GO" id="GO:0019843">
    <property type="term" value="F:rRNA binding"/>
    <property type="evidence" value="ECO:0007669"/>
    <property type="project" value="InterPro"/>
</dbReference>
<dbReference type="OrthoDB" id="540873at2759"/>
<comment type="similarity">
    <text evidence="1 4">Belongs to the universal ribosomal protein uL6 family.</text>
</comment>
<dbReference type="GO" id="GO:0003735">
    <property type="term" value="F:structural constituent of ribosome"/>
    <property type="evidence" value="ECO:0007669"/>
    <property type="project" value="InterPro"/>
</dbReference>
<proteinExistence type="inferred from homology"/>
<dbReference type="Proteomes" id="UP001151582">
    <property type="component" value="Unassembled WGS sequence"/>
</dbReference>
<dbReference type="GO" id="GO:0006412">
    <property type="term" value="P:translation"/>
    <property type="evidence" value="ECO:0007669"/>
    <property type="project" value="InterPro"/>
</dbReference>
<evidence type="ECO:0000259" key="5">
    <source>
        <dbReference type="Pfam" id="PF00347"/>
    </source>
</evidence>
<keyword evidence="7" id="KW-1185">Reference proteome</keyword>
<dbReference type="PANTHER" id="PTHR11655:SF14">
    <property type="entry name" value="LARGE RIBOSOMAL SUBUNIT PROTEIN UL6M"/>
    <property type="match status" value="1"/>
</dbReference>
<gene>
    <name evidence="6" type="primary">MRPL6</name>
    <name evidence="6" type="ORF">H4R34_004381</name>
</gene>
<dbReference type="SUPFAM" id="SSF56053">
    <property type="entry name" value="Ribosomal protein L6"/>
    <property type="match status" value="2"/>
</dbReference>
<dbReference type="GO" id="GO:0005762">
    <property type="term" value="C:mitochondrial large ribosomal subunit"/>
    <property type="evidence" value="ECO:0007669"/>
    <property type="project" value="TreeGrafter"/>
</dbReference>
<name>A0A9W8AZ24_9FUNG</name>
<organism evidence="6 7">
    <name type="scientific">Dimargaris verticillata</name>
    <dbReference type="NCBI Taxonomy" id="2761393"/>
    <lineage>
        <taxon>Eukaryota</taxon>
        <taxon>Fungi</taxon>
        <taxon>Fungi incertae sedis</taxon>
        <taxon>Zoopagomycota</taxon>
        <taxon>Kickxellomycotina</taxon>
        <taxon>Dimargaritomycetes</taxon>
        <taxon>Dimargaritales</taxon>
        <taxon>Dimargaritaceae</taxon>
        <taxon>Dimargaris</taxon>
    </lineage>
</organism>
<keyword evidence="3 4" id="KW-0687">Ribonucleoprotein</keyword>
<evidence type="ECO:0000256" key="2">
    <source>
        <dbReference type="ARBA" id="ARBA00022980"/>
    </source>
</evidence>
<evidence type="ECO:0000313" key="7">
    <source>
        <dbReference type="Proteomes" id="UP001151582"/>
    </source>
</evidence>
<dbReference type="EMBL" id="JANBQB010000540">
    <property type="protein sequence ID" value="KAJ1975326.1"/>
    <property type="molecule type" value="Genomic_DNA"/>
</dbReference>
<dbReference type="PANTHER" id="PTHR11655">
    <property type="entry name" value="60S/50S RIBOSOMAL PROTEIN L6/L9"/>
    <property type="match status" value="1"/>
</dbReference>
<comment type="caution">
    <text evidence="6">The sequence shown here is derived from an EMBL/GenBank/DDBJ whole genome shotgun (WGS) entry which is preliminary data.</text>
</comment>
<dbReference type="InterPro" id="IPR019906">
    <property type="entry name" value="Ribosomal_uL6_bac-type"/>
</dbReference>
<dbReference type="Gene3D" id="3.90.930.12">
    <property type="entry name" value="Ribosomal protein L6, alpha-beta domain"/>
    <property type="match status" value="2"/>
</dbReference>
<accession>A0A9W8AZ24</accession>
<sequence>MLPMPSRTLVASTGRALLPCRWFPIQRLSGISRSAVRLFSTRGGVVYSYIGRRPLSVPTGVEVTHDPKPFTQEDPRFQRTSTFRVKGPLGEEHFPLQNFVTVTECPLTDDDKAMNRRRMTVAVQDPMNKQQRAMWGTTRTIIQNLINGVSEGFTVPLRLVGVGYRATIEQSKANSSRDVLSLKVGYSHAINMEVPKGISATTPNPTRIVLKGSNWEQLRLFAANIRAKRKPEPYNQKGIFVGDETIKKKAGKKK</sequence>
<dbReference type="InterPro" id="IPR020040">
    <property type="entry name" value="Ribosomal_uL6_a/b-dom"/>
</dbReference>
<evidence type="ECO:0000256" key="4">
    <source>
        <dbReference type="RuleBase" id="RU003869"/>
    </source>
</evidence>
<dbReference type="InterPro" id="IPR000702">
    <property type="entry name" value="Ribosomal_uL6-like"/>
</dbReference>
<dbReference type="InterPro" id="IPR036789">
    <property type="entry name" value="Ribosomal_uL6-like_a/b-dom_sf"/>
</dbReference>
<protein>
    <submittedName>
        <fullName evidence="6">54S ribosomal protein L6 mitochondrial</fullName>
    </submittedName>
</protein>